<keyword evidence="2" id="KW-0808">Transferase</keyword>
<comment type="caution">
    <text evidence="2">The sequence shown here is derived from an EMBL/GenBank/DDBJ whole genome shotgun (WGS) entry which is preliminary data.</text>
</comment>
<accession>A0A833VL34</accession>
<evidence type="ECO:0000313" key="3">
    <source>
        <dbReference type="Proteomes" id="UP000623129"/>
    </source>
</evidence>
<name>A0A833VL34_9POAL</name>
<dbReference type="EMBL" id="SWLB01000001">
    <property type="protein sequence ID" value="KAF3341456.1"/>
    <property type="molecule type" value="Genomic_DNA"/>
</dbReference>
<protein>
    <submittedName>
        <fullName evidence="2">3'-N-debenzoyl-2'-deoxytaxol N-benzoyltransferase</fullName>
    </submittedName>
</protein>
<dbReference type="OrthoDB" id="671439at2759"/>
<dbReference type="PANTHER" id="PTHR31147">
    <property type="entry name" value="ACYL TRANSFERASE 4"/>
    <property type="match status" value="1"/>
</dbReference>
<sequence length="454" mass="50995">MEVQILERISISPSPPPSLPSLTLPLSHLDTDRNLHVAFRTLRLYSKSANSLDKDPFQAISPETVSAALSLFFPLTGSLHCREPDSRLEIQCTTSDSIPLIRAVTQVRLSEVLSCRPDSPFLNQLSPDLDQTNKLHITKPLLALQITRFSCGGFAFGMCVHHALCDGAGANQFLASIARFARGEGPPVIQPLWDRAELLGPQNPPHVNVPFDRTITIDADVVEHGIYWKQEKSSGGCRLVKEWFDVSDKCVEQFRDRLKEEAGFGVNFTTFEALSAFIWRARIKASPPNTDEVVKMVYSMNISKILNPPLPAGYWGNVCVPVYVTLTAHELTTQPLWKTTALIRDSKRCINDEYVRSYIDFQELHFTKGISAGARVSAFTDWRRLGHSEVDFGWGPPVSVMPLSWKLLGSVEPCFFLPYHALEDRKEKNGFKILVCLDEKSLESFKKDMQIFSE</sequence>
<keyword evidence="3" id="KW-1185">Reference proteome</keyword>
<dbReference type="SUPFAM" id="SSF52777">
    <property type="entry name" value="CoA-dependent acyltransferases"/>
    <property type="match status" value="1"/>
</dbReference>
<comment type="similarity">
    <text evidence="1">Belongs to the plant acyltransferase family.</text>
</comment>
<dbReference type="AlphaFoldDB" id="A0A833VL34"/>
<proteinExistence type="inferred from homology"/>
<dbReference type="GO" id="GO:0016740">
    <property type="term" value="F:transferase activity"/>
    <property type="evidence" value="ECO:0007669"/>
    <property type="project" value="UniProtKB-KW"/>
</dbReference>
<evidence type="ECO:0000313" key="2">
    <source>
        <dbReference type="EMBL" id="KAF3341456.1"/>
    </source>
</evidence>
<dbReference type="InterPro" id="IPR023213">
    <property type="entry name" value="CAT-like_dom_sf"/>
</dbReference>
<reference evidence="2" key="1">
    <citation type="submission" date="2020-01" db="EMBL/GenBank/DDBJ databases">
        <title>Genome sequence of Kobresia littledalei, the first chromosome-level genome in the family Cyperaceae.</title>
        <authorList>
            <person name="Qu G."/>
        </authorList>
    </citation>
    <scope>NUCLEOTIDE SEQUENCE</scope>
    <source>
        <strain evidence="2">C.B.Clarke</strain>
        <tissue evidence="2">Leaf</tissue>
    </source>
</reference>
<dbReference type="Gene3D" id="3.30.559.10">
    <property type="entry name" value="Chloramphenicol acetyltransferase-like domain"/>
    <property type="match status" value="2"/>
</dbReference>
<dbReference type="Proteomes" id="UP000623129">
    <property type="component" value="Unassembled WGS sequence"/>
</dbReference>
<evidence type="ECO:0000256" key="1">
    <source>
        <dbReference type="ARBA" id="ARBA00009861"/>
    </source>
</evidence>
<dbReference type="InterPro" id="IPR050898">
    <property type="entry name" value="Plant_acyltransferase"/>
</dbReference>
<gene>
    <name evidence="2" type="ORF">FCM35_KLT00094</name>
</gene>
<dbReference type="PANTHER" id="PTHR31147:SF33">
    <property type="entry name" value="N-HYDROXYCINNAMOYL_BENZOYLTRANSFERASE, PUTATIVE-RELATED"/>
    <property type="match status" value="1"/>
</dbReference>
<organism evidence="2 3">
    <name type="scientific">Carex littledalei</name>
    <dbReference type="NCBI Taxonomy" id="544730"/>
    <lineage>
        <taxon>Eukaryota</taxon>
        <taxon>Viridiplantae</taxon>
        <taxon>Streptophyta</taxon>
        <taxon>Embryophyta</taxon>
        <taxon>Tracheophyta</taxon>
        <taxon>Spermatophyta</taxon>
        <taxon>Magnoliopsida</taxon>
        <taxon>Liliopsida</taxon>
        <taxon>Poales</taxon>
        <taxon>Cyperaceae</taxon>
        <taxon>Cyperoideae</taxon>
        <taxon>Cariceae</taxon>
        <taxon>Carex</taxon>
        <taxon>Carex subgen. Euthyceras</taxon>
    </lineage>
</organism>
<dbReference type="Pfam" id="PF02458">
    <property type="entry name" value="Transferase"/>
    <property type="match status" value="1"/>
</dbReference>